<dbReference type="GO" id="GO:0008270">
    <property type="term" value="F:zinc ion binding"/>
    <property type="evidence" value="ECO:0007669"/>
    <property type="project" value="UniProtKB-KW"/>
</dbReference>
<keyword evidence="1" id="KW-0862">Zinc</keyword>
<dbReference type="AlphaFoldDB" id="A0A1S4DDM2"/>
<gene>
    <name evidence="3" type="primary">LOC107828675</name>
</gene>
<dbReference type="OMA" id="ESRIEVC"/>
<sequence>MNLSLAKLLKELQAAESIIKQQTPVVALNVEKVSVSKSKGGKKKKKAQKVLAPGDAGGVKKLKEKCYHCKQPGHHKKQCPAYLAKLNKQGLGCPAHVLKGKADKLESRIEVCIFIGYPKGTKGGLFYCPKEKKEEVNDIPAPQGMEDNIEASVPENDVVIQQQNPTAHVVTSRSGRIIKKPLRFALLGESYDRIREEPNTEPLNYDEALQDTDADKWVVAMKSEIESMYSNQVWDLVELPTGVKPIGYDILLNGNNVSMLNLVKEWLSSRFDMKDLGQAAHILGIKLMRDRKRRILGLSQALYIDTILTRLSMQDSKKGFLPFRHGFFMSKNQSAKTTDDTEKMKVVPYASAVGSLMYAMLCTRLDICFVVGMSDSDSRKSTSGYIFTLGGGAISWRSIKQSCVADSTMEAEYVAASEAAKEVVWLENFLK</sequence>
<evidence type="ECO:0000313" key="3">
    <source>
        <dbReference type="RefSeq" id="XP_016511527.1"/>
    </source>
</evidence>
<proteinExistence type="predicted"/>
<organism evidence="3">
    <name type="scientific">Nicotiana tabacum</name>
    <name type="common">Common tobacco</name>
    <dbReference type="NCBI Taxonomy" id="4097"/>
    <lineage>
        <taxon>Eukaryota</taxon>
        <taxon>Viridiplantae</taxon>
        <taxon>Streptophyta</taxon>
        <taxon>Embryophyta</taxon>
        <taxon>Tracheophyta</taxon>
        <taxon>Spermatophyta</taxon>
        <taxon>Magnoliopsida</taxon>
        <taxon>eudicotyledons</taxon>
        <taxon>Gunneridae</taxon>
        <taxon>Pentapetalae</taxon>
        <taxon>asterids</taxon>
        <taxon>lamiids</taxon>
        <taxon>Solanales</taxon>
        <taxon>Solanaceae</taxon>
        <taxon>Nicotianoideae</taxon>
        <taxon>Nicotianeae</taxon>
        <taxon>Nicotiana</taxon>
    </lineage>
</organism>
<protein>
    <recommendedName>
        <fullName evidence="2">CCHC-type domain-containing protein</fullName>
    </recommendedName>
</protein>
<dbReference type="RefSeq" id="XP_016511527.1">
    <property type="nucleotide sequence ID" value="XM_016656041.1"/>
</dbReference>
<dbReference type="KEGG" id="nta:107828675"/>
<dbReference type="InterPro" id="IPR057670">
    <property type="entry name" value="SH3_retrovirus"/>
</dbReference>
<evidence type="ECO:0000259" key="2">
    <source>
        <dbReference type="PROSITE" id="PS50158"/>
    </source>
</evidence>
<dbReference type="PaxDb" id="4097-A0A1S4DDM2"/>
<dbReference type="PANTHER" id="PTHR11439">
    <property type="entry name" value="GAG-POL-RELATED RETROTRANSPOSON"/>
    <property type="match status" value="1"/>
</dbReference>
<reference evidence="3" key="1">
    <citation type="submission" date="2025-08" db="UniProtKB">
        <authorList>
            <consortium name="RefSeq"/>
        </authorList>
    </citation>
    <scope>IDENTIFICATION</scope>
</reference>
<accession>A0A1S4DDM2</accession>
<dbReference type="PROSITE" id="PS50158">
    <property type="entry name" value="ZF_CCHC"/>
    <property type="match status" value="1"/>
</dbReference>
<dbReference type="Pfam" id="PF00098">
    <property type="entry name" value="zf-CCHC"/>
    <property type="match status" value="1"/>
</dbReference>
<dbReference type="Gene3D" id="4.10.60.10">
    <property type="entry name" value="Zinc finger, CCHC-type"/>
    <property type="match status" value="1"/>
</dbReference>
<dbReference type="Pfam" id="PF25597">
    <property type="entry name" value="SH3_retrovirus"/>
    <property type="match status" value="1"/>
</dbReference>
<name>A0A1S4DDM2_TOBAC</name>
<dbReference type="InterPro" id="IPR036875">
    <property type="entry name" value="Znf_CCHC_sf"/>
</dbReference>
<dbReference type="OrthoDB" id="1305065at2759"/>
<evidence type="ECO:0000256" key="1">
    <source>
        <dbReference type="PROSITE-ProRule" id="PRU00047"/>
    </source>
</evidence>
<dbReference type="InterPro" id="IPR001878">
    <property type="entry name" value="Znf_CCHC"/>
</dbReference>
<dbReference type="Pfam" id="PF07727">
    <property type="entry name" value="RVT_2"/>
    <property type="match status" value="1"/>
</dbReference>
<feature type="domain" description="CCHC-type" evidence="2">
    <location>
        <begin position="65"/>
        <end position="80"/>
    </location>
</feature>
<dbReference type="SUPFAM" id="SSF57756">
    <property type="entry name" value="Retrovirus zinc finger-like domains"/>
    <property type="match status" value="1"/>
</dbReference>
<keyword evidence="1" id="KW-0863">Zinc-finger</keyword>
<dbReference type="STRING" id="4097.A0A1S4DDM2"/>
<keyword evidence="1" id="KW-0479">Metal-binding</keyword>
<dbReference type="PANTHER" id="PTHR11439:SF496">
    <property type="entry name" value="RNA-DIRECTED DNA POLYMERASE"/>
    <property type="match status" value="1"/>
</dbReference>
<dbReference type="InterPro" id="IPR013103">
    <property type="entry name" value="RVT_2"/>
</dbReference>
<dbReference type="GO" id="GO:0003676">
    <property type="term" value="F:nucleic acid binding"/>
    <property type="evidence" value="ECO:0007669"/>
    <property type="project" value="InterPro"/>
</dbReference>
<dbReference type="CDD" id="cd09272">
    <property type="entry name" value="RNase_HI_RT_Ty1"/>
    <property type="match status" value="1"/>
</dbReference>